<dbReference type="Proteomes" id="UP000516305">
    <property type="component" value="Chromosome"/>
</dbReference>
<sequence length="75" mass="8708">MEQEIPEPSMKEIYGSASDVFILIFVMEGDKVSEYYLESPQSFEDFFRVSAKCIQNEALKKQVLALREFAAHLRE</sequence>
<dbReference type="KEGG" id="chyd:H4K34_07375"/>
<protein>
    <submittedName>
        <fullName evidence="1">Uncharacterized protein</fullName>
    </submittedName>
</protein>
<evidence type="ECO:0000313" key="2">
    <source>
        <dbReference type="Proteomes" id="UP000516305"/>
    </source>
</evidence>
<accession>A0A7H0VIV4</accession>
<organism evidence="1 2">
    <name type="scientific">Croceimicrobium hydrocarbonivorans</name>
    <dbReference type="NCBI Taxonomy" id="2761580"/>
    <lineage>
        <taxon>Bacteria</taxon>
        <taxon>Pseudomonadati</taxon>
        <taxon>Bacteroidota</taxon>
        <taxon>Flavobacteriia</taxon>
        <taxon>Flavobacteriales</taxon>
        <taxon>Owenweeksiaceae</taxon>
        <taxon>Croceimicrobium</taxon>
    </lineage>
</organism>
<name>A0A7H0VIV4_9FLAO</name>
<dbReference type="EMBL" id="CP060139">
    <property type="protein sequence ID" value="QNR25652.1"/>
    <property type="molecule type" value="Genomic_DNA"/>
</dbReference>
<reference evidence="1 2" key="1">
    <citation type="submission" date="2020-08" db="EMBL/GenBank/DDBJ databases">
        <title>Croceimicrobium hydrocarbonivorans gen. nov., sp. nov., a novel marine bacterium isolated from a bacterial consortium that degrades polyethylene terephthalate.</title>
        <authorList>
            <person name="Liu R."/>
        </authorList>
    </citation>
    <scope>NUCLEOTIDE SEQUENCE [LARGE SCALE GENOMIC DNA]</scope>
    <source>
        <strain evidence="1 2">A20-9</strain>
    </source>
</reference>
<keyword evidence="2" id="KW-1185">Reference proteome</keyword>
<evidence type="ECO:0000313" key="1">
    <source>
        <dbReference type="EMBL" id="QNR25652.1"/>
    </source>
</evidence>
<proteinExistence type="predicted"/>
<gene>
    <name evidence="1" type="ORF">H4K34_07375</name>
</gene>
<dbReference type="RefSeq" id="WP_210760178.1">
    <property type="nucleotide sequence ID" value="NZ_CP060139.1"/>
</dbReference>
<dbReference type="AlphaFoldDB" id="A0A7H0VIV4"/>